<evidence type="ECO:0000256" key="3">
    <source>
        <dbReference type="ARBA" id="ARBA00023143"/>
    </source>
</evidence>
<organism evidence="6 7">
    <name type="scientific">Croceibacterium soli</name>
    <dbReference type="NCBI Taxonomy" id="1739690"/>
    <lineage>
        <taxon>Bacteria</taxon>
        <taxon>Pseudomonadati</taxon>
        <taxon>Pseudomonadota</taxon>
        <taxon>Alphaproteobacteria</taxon>
        <taxon>Sphingomonadales</taxon>
        <taxon>Erythrobacteraceae</taxon>
        <taxon>Croceibacterium</taxon>
    </lineage>
</organism>
<keyword evidence="6" id="KW-0966">Cell projection</keyword>
<sequence>MSVNGIGGAGSVQQIISLRQQIIDRSSLLQELHQAKGSQAPAEPGGGFADTLKNALDGVSATQSKASDLSAQYERGEVTDIAKVMLARQEAGVAFEATLQVRNKLLSAYQEIMRIGI</sequence>
<accession>A0A6I4USF2</accession>
<evidence type="ECO:0000256" key="5">
    <source>
        <dbReference type="NCBIfam" id="TIGR00205"/>
    </source>
</evidence>
<dbReference type="GO" id="GO:0005198">
    <property type="term" value="F:structural molecule activity"/>
    <property type="evidence" value="ECO:0007669"/>
    <property type="project" value="UniProtKB-UniRule"/>
</dbReference>
<dbReference type="EMBL" id="WTYK01000004">
    <property type="protein sequence ID" value="MXP41568.1"/>
    <property type="molecule type" value="Genomic_DNA"/>
</dbReference>
<reference evidence="6 7" key="1">
    <citation type="submission" date="2019-12" db="EMBL/GenBank/DDBJ databases">
        <title>Genomic-based taxomic classification of the family Erythrobacteraceae.</title>
        <authorList>
            <person name="Xu L."/>
        </authorList>
    </citation>
    <scope>NUCLEOTIDE SEQUENCE [LARGE SCALE GENOMIC DNA]</scope>
    <source>
        <strain evidence="6 7">MCCC 1K02066</strain>
    </source>
</reference>
<keyword evidence="3 4" id="KW-0975">Bacterial flagellum</keyword>
<gene>
    <name evidence="4 6" type="primary">fliE</name>
    <name evidence="6" type="ORF">GRI75_07925</name>
</gene>
<keyword evidence="7" id="KW-1185">Reference proteome</keyword>
<evidence type="ECO:0000313" key="6">
    <source>
        <dbReference type="EMBL" id="MXP41568.1"/>
    </source>
</evidence>
<dbReference type="PANTHER" id="PTHR34653">
    <property type="match status" value="1"/>
</dbReference>
<dbReference type="Pfam" id="PF02049">
    <property type="entry name" value="FliE"/>
    <property type="match status" value="1"/>
</dbReference>
<dbReference type="OrthoDB" id="8909229at2"/>
<dbReference type="GO" id="GO:0071973">
    <property type="term" value="P:bacterial-type flagellum-dependent cell motility"/>
    <property type="evidence" value="ECO:0007669"/>
    <property type="project" value="InterPro"/>
</dbReference>
<dbReference type="RefSeq" id="WP_160746430.1">
    <property type="nucleotide sequence ID" value="NZ_WTYK01000004.1"/>
</dbReference>
<protein>
    <recommendedName>
        <fullName evidence="4 5">Flagellar hook-basal body complex protein FliE</fullName>
    </recommendedName>
</protein>
<comment type="caution">
    <text evidence="6">The sequence shown here is derived from an EMBL/GenBank/DDBJ whole genome shotgun (WGS) entry which is preliminary data.</text>
</comment>
<comment type="subcellular location">
    <subcellularLocation>
        <location evidence="1 4">Bacterial flagellum basal body</location>
    </subcellularLocation>
</comment>
<keyword evidence="6" id="KW-0282">Flagellum</keyword>
<evidence type="ECO:0000313" key="7">
    <source>
        <dbReference type="Proteomes" id="UP000469159"/>
    </source>
</evidence>
<dbReference type="GO" id="GO:0003774">
    <property type="term" value="F:cytoskeletal motor activity"/>
    <property type="evidence" value="ECO:0007669"/>
    <property type="project" value="InterPro"/>
</dbReference>
<dbReference type="InterPro" id="IPR001624">
    <property type="entry name" value="FliE"/>
</dbReference>
<dbReference type="HAMAP" id="MF_00724">
    <property type="entry name" value="FliE"/>
    <property type="match status" value="1"/>
</dbReference>
<comment type="similarity">
    <text evidence="2 4">Belongs to the FliE family.</text>
</comment>
<dbReference type="PANTHER" id="PTHR34653:SF1">
    <property type="entry name" value="FLAGELLAR HOOK-BASAL BODY COMPLEX PROTEIN FLIE"/>
    <property type="match status" value="1"/>
</dbReference>
<evidence type="ECO:0000256" key="1">
    <source>
        <dbReference type="ARBA" id="ARBA00004117"/>
    </source>
</evidence>
<name>A0A6I4USF2_9SPHN</name>
<dbReference type="Proteomes" id="UP000469159">
    <property type="component" value="Unassembled WGS sequence"/>
</dbReference>
<proteinExistence type="inferred from homology"/>
<dbReference type="AlphaFoldDB" id="A0A6I4USF2"/>
<keyword evidence="6" id="KW-0969">Cilium</keyword>
<dbReference type="NCBIfam" id="TIGR00205">
    <property type="entry name" value="fliE"/>
    <property type="match status" value="1"/>
</dbReference>
<dbReference type="PRINTS" id="PR01006">
    <property type="entry name" value="FLGHOOKFLIE"/>
</dbReference>
<dbReference type="GO" id="GO:0009425">
    <property type="term" value="C:bacterial-type flagellum basal body"/>
    <property type="evidence" value="ECO:0007669"/>
    <property type="project" value="UniProtKB-SubCell"/>
</dbReference>
<evidence type="ECO:0000256" key="4">
    <source>
        <dbReference type="HAMAP-Rule" id="MF_00724"/>
    </source>
</evidence>
<evidence type="ECO:0000256" key="2">
    <source>
        <dbReference type="ARBA" id="ARBA00009272"/>
    </source>
</evidence>